<evidence type="ECO:0000259" key="13">
    <source>
        <dbReference type="Pfam" id="PF05529"/>
    </source>
</evidence>
<keyword evidence="9 12" id="KW-0175">Coiled coil</keyword>
<proteinExistence type="inferred from homology"/>
<reference evidence="16" key="1">
    <citation type="submission" date="2015-01" db="EMBL/GenBank/DDBJ databases">
        <authorList>
            <person name="Aksoy S."/>
            <person name="Warren W."/>
            <person name="Wilson R.K."/>
        </authorList>
    </citation>
    <scope>NUCLEOTIDE SEQUENCE [LARGE SCALE GENOMIC DNA]</scope>
    <source>
        <strain evidence="16">IAEA</strain>
    </source>
</reference>
<dbReference type="Pfam" id="PF05529">
    <property type="entry name" value="Bap31"/>
    <property type="match status" value="1"/>
</dbReference>
<dbReference type="Gene3D" id="1.20.5.110">
    <property type="match status" value="1"/>
</dbReference>
<evidence type="ECO:0000256" key="10">
    <source>
        <dbReference type="ARBA" id="ARBA00023136"/>
    </source>
</evidence>
<dbReference type="InterPro" id="IPR008417">
    <property type="entry name" value="BAP29/BAP31"/>
</dbReference>
<reference evidence="15" key="2">
    <citation type="submission" date="2020-05" db="UniProtKB">
        <authorList>
            <consortium name="EnsemblMetazoa"/>
        </authorList>
    </citation>
    <scope>IDENTIFICATION</scope>
    <source>
        <strain evidence="15">IAEA</strain>
    </source>
</reference>
<dbReference type="Proteomes" id="UP000092460">
    <property type="component" value="Unassembled WGS sequence"/>
</dbReference>
<dbReference type="STRING" id="67801.A0A1B0BRT6"/>
<organism evidence="15 16">
    <name type="scientific">Glossina palpalis gambiensis</name>
    <dbReference type="NCBI Taxonomy" id="67801"/>
    <lineage>
        <taxon>Eukaryota</taxon>
        <taxon>Metazoa</taxon>
        <taxon>Ecdysozoa</taxon>
        <taxon>Arthropoda</taxon>
        <taxon>Hexapoda</taxon>
        <taxon>Insecta</taxon>
        <taxon>Pterygota</taxon>
        <taxon>Neoptera</taxon>
        <taxon>Endopterygota</taxon>
        <taxon>Diptera</taxon>
        <taxon>Brachycera</taxon>
        <taxon>Muscomorpha</taxon>
        <taxon>Hippoboscoidea</taxon>
        <taxon>Glossinidae</taxon>
        <taxon>Glossina</taxon>
    </lineage>
</organism>
<evidence type="ECO:0000313" key="16">
    <source>
        <dbReference type="Proteomes" id="UP000092460"/>
    </source>
</evidence>
<dbReference type="EnsemblMetazoa" id="GPPI038559-RA">
    <property type="protein sequence ID" value="GPPI038559-PA"/>
    <property type="gene ID" value="GPPI038559"/>
</dbReference>
<feature type="domain" description="BAP29/BAP31 transmembrane" evidence="13">
    <location>
        <begin position="1"/>
        <end position="133"/>
    </location>
</feature>
<feature type="domain" description="Bap31/Bap29 cytoplasmic coiled-coil" evidence="14">
    <location>
        <begin position="273"/>
        <end position="315"/>
    </location>
</feature>
<dbReference type="InterPro" id="IPR041672">
    <property type="entry name" value="Bap31/Bap29_C"/>
</dbReference>
<comment type="subcellular location">
    <subcellularLocation>
        <location evidence="1 11">Endoplasmic reticulum membrane</location>
        <topology evidence="1 11">Multi-pass membrane protein</topology>
    </subcellularLocation>
</comment>
<keyword evidence="16" id="KW-1185">Reference proteome</keyword>
<keyword evidence="5 11" id="KW-0256">Endoplasmic reticulum</keyword>
<feature type="coiled-coil region" evidence="12">
    <location>
        <begin position="280"/>
        <end position="314"/>
    </location>
</feature>
<evidence type="ECO:0000256" key="7">
    <source>
        <dbReference type="ARBA" id="ARBA00022927"/>
    </source>
</evidence>
<dbReference type="EMBL" id="JXJN01019305">
    <property type="status" value="NOT_ANNOTATED_CDS"/>
    <property type="molecule type" value="Genomic_DNA"/>
</dbReference>
<feature type="transmembrane region" description="Helical" evidence="11">
    <location>
        <begin position="48"/>
        <end position="67"/>
    </location>
</feature>
<name>A0A1B0BRT6_9MUSC</name>
<dbReference type="PANTHER" id="PTHR12701:SF20">
    <property type="entry name" value="ENDOPLASMIC RETICULUM TRANSMEMBRANE PROTEIN"/>
    <property type="match status" value="1"/>
</dbReference>
<dbReference type="Pfam" id="PF18035">
    <property type="entry name" value="Bap31_Bap29_C"/>
    <property type="match status" value="1"/>
</dbReference>
<keyword evidence="6 11" id="KW-0931">ER-Golgi transport</keyword>
<dbReference type="GO" id="GO:0005789">
    <property type="term" value="C:endoplasmic reticulum membrane"/>
    <property type="evidence" value="ECO:0007669"/>
    <property type="project" value="UniProtKB-SubCell"/>
</dbReference>
<evidence type="ECO:0000256" key="1">
    <source>
        <dbReference type="ARBA" id="ARBA00004477"/>
    </source>
</evidence>
<dbReference type="VEuPathDB" id="VectorBase:GPPI038559"/>
<evidence type="ECO:0000256" key="9">
    <source>
        <dbReference type="ARBA" id="ARBA00023054"/>
    </source>
</evidence>
<evidence type="ECO:0000313" key="15">
    <source>
        <dbReference type="EnsemblMetazoa" id="GPPI038559-PA"/>
    </source>
</evidence>
<comment type="function">
    <text evidence="11">May play a role in anterograde transport of membrane proteins from the endoplasmic reticulum to the Golgi.</text>
</comment>
<dbReference type="PANTHER" id="PTHR12701">
    <property type="entry name" value="BCR-ASSOCIATED PROTEIN, BAP"/>
    <property type="match status" value="1"/>
</dbReference>
<evidence type="ECO:0000256" key="4">
    <source>
        <dbReference type="ARBA" id="ARBA00022692"/>
    </source>
</evidence>
<protein>
    <recommendedName>
        <fullName evidence="11">Endoplasmic reticulum transmembrane protein</fullName>
    </recommendedName>
</protein>
<keyword evidence="4 11" id="KW-0812">Transmembrane</keyword>
<sequence length="330" mass="38789">MDLVWTLLTGFLYAEICVVLLLVLPVASPHKWNRFFKSTFLAIITRRFYLYFFLIMGVLVLFLFEAIREMRIYSNWEHWSDALLSTKMQHSMRFFRAQRNIYISGFLILLVLVIRRLVTLISVQAQSEASLKQAQSASAIIRSLMEDRNTEKVDEAKEDMLLGVTTKTKERIHELVAELNRETKDKEHRNTEKADEAKEDITLTEITKIKERIHELEEDRTLAVITKIKERIHELTAELNRDKKNKEDKYIEKAGEAKEERMLAVITKIKERIHMLAGELKREQVDQEALKSQAASLDKEYYHLTEEYSELQQQMNIIARRGDKANRTIN</sequence>
<dbReference type="GO" id="GO:0070973">
    <property type="term" value="P:protein localization to endoplasmic reticulum exit site"/>
    <property type="evidence" value="ECO:0007669"/>
    <property type="project" value="UniProtKB-UniRule"/>
</dbReference>
<feature type="transmembrane region" description="Helical" evidence="11">
    <location>
        <begin position="6"/>
        <end position="27"/>
    </location>
</feature>
<keyword evidence="8 11" id="KW-1133">Transmembrane helix</keyword>
<evidence type="ECO:0000259" key="14">
    <source>
        <dbReference type="Pfam" id="PF18035"/>
    </source>
</evidence>
<comment type="similarity">
    <text evidence="2 11">Belongs to the BCAP29/BCAP31 family.</text>
</comment>
<evidence type="ECO:0000256" key="6">
    <source>
        <dbReference type="ARBA" id="ARBA00022892"/>
    </source>
</evidence>
<evidence type="ECO:0000256" key="11">
    <source>
        <dbReference type="RuleBase" id="RU367026"/>
    </source>
</evidence>
<keyword evidence="7 11" id="KW-0653">Protein transport</keyword>
<dbReference type="InterPro" id="IPR040463">
    <property type="entry name" value="BAP29/BAP31_N"/>
</dbReference>
<feature type="transmembrane region" description="Helical" evidence="11">
    <location>
        <begin position="101"/>
        <end position="123"/>
    </location>
</feature>
<evidence type="ECO:0000256" key="5">
    <source>
        <dbReference type="ARBA" id="ARBA00022824"/>
    </source>
</evidence>
<accession>A0A1B0BRT6</accession>
<evidence type="ECO:0000256" key="2">
    <source>
        <dbReference type="ARBA" id="ARBA00007956"/>
    </source>
</evidence>
<evidence type="ECO:0000256" key="8">
    <source>
        <dbReference type="ARBA" id="ARBA00022989"/>
    </source>
</evidence>
<dbReference type="AlphaFoldDB" id="A0A1B0BRT6"/>
<dbReference type="GO" id="GO:0006888">
    <property type="term" value="P:endoplasmic reticulum to Golgi vesicle-mediated transport"/>
    <property type="evidence" value="ECO:0007669"/>
    <property type="project" value="UniProtKB-UniRule"/>
</dbReference>
<keyword evidence="3 11" id="KW-0813">Transport</keyword>
<dbReference type="GO" id="GO:0006886">
    <property type="term" value="P:intracellular protein transport"/>
    <property type="evidence" value="ECO:0007669"/>
    <property type="project" value="UniProtKB-UniRule"/>
</dbReference>
<evidence type="ECO:0000256" key="3">
    <source>
        <dbReference type="ARBA" id="ARBA00022448"/>
    </source>
</evidence>
<evidence type="ECO:0000256" key="12">
    <source>
        <dbReference type="SAM" id="Coils"/>
    </source>
</evidence>
<keyword evidence="10 11" id="KW-0472">Membrane</keyword>